<feature type="region of interest" description="Disordered" evidence="1">
    <location>
        <begin position="440"/>
        <end position="488"/>
    </location>
</feature>
<name>A0A644T1U6_9ZZZZ</name>
<feature type="domain" description="HPt" evidence="2">
    <location>
        <begin position="977"/>
        <end position="1078"/>
    </location>
</feature>
<protein>
    <recommendedName>
        <fullName evidence="2">HPt domain-containing protein</fullName>
    </recommendedName>
</protein>
<dbReference type="PROSITE" id="PS50894">
    <property type="entry name" value="HPT"/>
    <property type="match status" value="1"/>
</dbReference>
<sequence>MCAAELAIGGDLAVFGGHVADVLGGIDRQAVAHPLGRAGAAELDPLRVEDARHFLVEEAHQQAGQLDARADQLHVLDGVEKDIGADPVLVLRARQDVGVAQQATLARALARGARAGNGGHHLQHHAARPPAFALTGQDRAAIGQFEPGGQLFGLREIGLGAGGKRAAVQGRDALIGQRALALVDQDGEIALADLREGRRIGVEPVGVEARPTADAGGLAILAGAVIVGREDADRAIAAHLDRQFPAQLDGLADQRGEQRDLGHQGLDQRRIVVLREHLFQHAIKACDAAAHVGTVELERQDGIVPCDLRKRGHVFPGGFRSALGLPYPAYIGAATVRPRGRSTGGQDAAVWRGDRAGAGLSAAAGGLCGADACGPGADHPPVRAAPRVPAAGRWHRPGRGRAAGAAPRGVRGDRLVDRRGAAARRLSPLHLHARIRPLGREDLHRVPGPPGAAPRPAERAGPSCGLDGARGGARPARDRGRPAFPGAGSARRDALVGVLLGAVELEQDGRDVIAQLSAGEFLEIRIEGIKEGGAAQAGTAAHDPGEPVLGQQQAMLARGFGDAIRGEQQPVAGGELSGDGLVFGVVDQPDRHAAGAEEFDLAVLALHRRVGVARLHQRHPARDQVDIGVDQSEVAVRRHLLQHQRIQERGELGRIAGIVDAEFGLDQGDVLIGRGAGEIAREPRRHQRRGDAVARDVDAVKAEAARVDREEANEIAADMARGVQHQRHLRRAEGTVALLHQALLQLAGLGQVAVDRIIEPLQLAQGGGEHPVLLLQLPLHRQDPLARREARAQLHPVHRFRQVVIGAAFQPVADVVLVVLRGQQHEIAITRAVHPAEDAAEFDAGHAGHHPVGEDDVGFDLGADRNRLLGRAGLDHLVAGAGELRRENAALHPAVIDNQNPAGRAEGGRVLRGPALGQHRLTRTLGKGHLHPPNCPAAGLRSGESAWLSLPQALPPSLGARGQPEEAREMIDWDRVTELRAEVGAEEFAEVVDLFLDEVETTLARLGQTPGQLEDELHFLKGSAWNLGFREFGALCQDGERRCVAGQEASVDPAAVRASYARSKQAFMARAAEFLSAA</sequence>
<evidence type="ECO:0000256" key="1">
    <source>
        <dbReference type="SAM" id="MobiDB-lite"/>
    </source>
</evidence>
<feature type="compositionally biased region" description="Low complexity" evidence="1">
    <location>
        <begin position="400"/>
        <end position="409"/>
    </location>
</feature>
<dbReference type="SUPFAM" id="SSF47226">
    <property type="entry name" value="Histidine-containing phosphotransfer domain, HPT domain"/>
    <property type="match status" value="1"/>
</dbReference>
<feature type="region of interest" description="Disordered" evidence="1">
    <location>
        <begin position="391"/>
        <end position="414"/>
    </location>
</feature>
<dbReference type="InterPro" id="IPR036641">
    <property type="entry name" value="HPT_dom_sf"/>
</dbReference>
<reference evidence="3" key="1">
    <citation type="submission" date="2019-08" db="EMBL/GenBank/DDBJ databases">
        <authorList>
            <person name="Kucharzyk K."/>
            <person name="Murdoch R.W."/>
            <person name="Higgins S."/>
            <person name="Loffler F."/>
        </authorList>
    </citation>
    <scope>NUCLEOTIDE SEQUENCE</scope>
</reference>
<organism evidence="3">
    <name type="scientific">bioreactor metagenome</name>
    <dbReference type="NCBI Taxonomy" id="1076179"/>
    <lineage>
        <taxon>unclassified sequences</taxon>
        <taxon>metagenomes</taxon>
        <taxon>ecological metagenomes</taxon>
    </lineage>
</organism>
<evidence type="ECO:0000313" key="3">
    <source>
        <dbReference type="EMBL" id="MPL60846.1"/>
    </source>
</evidence>
<dbReference type="Gene3D" id="1.20.120.160">
    <property type="entry name" value="HPT domain"/>
    <property type="match status" value="1"/>
</dbReference>
<gene>
    <name evidence="3" type="ORF">SDC9_06408</name>
</gene>
<proteinExistence type="predicted"/>
<dbReference type="Pfam" id="PF01627">
    <property type="entry name" value="Hpt"/>
    <property type="match status" value="1"/>
</dbReference>
<comment type="caution">
    <text evidence="3">The sequence shown here is derived from an EMBL/GenBank/DDBJ whole genome shotgun (WGS) entry which is preliminary data.</text>
</comment>
<evidence type="ECO:0000259" key="2">
    <source>
        <dbReference type="PROSITE" id="PS50894"/>
    </source>
</evidence>
<dbReference type="GO" id="GO:0000160">
    <property type="term" value="P:phosphorelay signal transduction system"/>
    <property type="evidence" value="ECO:0007669"/>
    <property type="project" value="InterPro"/>
</dbReference>
<dbReference type="InterPro" id="IPR008207">
    <property type="entry name" value="Sig_transdc_His_kin_Hpt_dom"/>
</dbReference>
<dbReference type="EMBL" id="VSSQ01000013">
    <property type="protein sequence ID" value="MPL60846.1"/>
    <property type="molecule type" value="Genomic_DNA"/>
</dbReference>
<accession>A0A644T1U6</accession>
<dbReference type="AlphaFoldDB" id="A0A644T1U6"/>